<name>A0ABW7GGE4_9BURK</name>
<keyword evidence="4" id="KW-1185">Reference proteome</keyword>
<organism evidence="3 4">
    <name type="scientific">Pelomonas lactea</name>
    <dbReference type="NCBI Taxonomy" id="3299030"/>
    <lineage>
        <taxon>Bacteria</taxon>
        <taxon>Pseudomonadati</taxon>
        <taxon>Pseudomonadota</taxon>
        <taxon>Betaproteobacteria</taxon>
        <taxon>Burkholderiales</taxon>
        <taxon>Sphaerotilaceae</taxon>
        <taxon>Roseateles</taxon>
    </lineage>
</organism>
<evidence type="ECO:0000256" key="1">
    <source>
        <dbReference type="SAM" id="SignalP"/>
    </source>
</evidence>
<evidence type="ECO:0000313" key="3">
    <source>
        <dbReference type="EMBL" id="MFG6461031.1"/>
    </source>
</evidence>
<feature type="domain" description="Ice-binding protein C-terminal" evidence="2">
    <location>
        <begin position="323"/>
        <end position="346"/>
    </location>
</feature>
<protein>
    <submittedName>
        <fullName evidence="3">PEP-CTERM sorting domain-containing protein</fullName>
    </submittedName>
</protein>
<dbReference type="NCBIfam" id="TIGR02595">
    <property type="entry name" value="PEP_CTERM"/>
    <property type="match status" value="1"/>
</dbReference>
<accession>A0ABW7GGE4</accession>
<comment type="caution">
    <text evidence="3">The sequence shown here is derived from an EMBL/GenBank/DDBJ whole genome shotgun (WGS) entry which is preliminary data.</text>
</comment>
<feature type="signal peptide" evidence="1">
    <location>
        <begin position="1"/>
        <end position="26"/>
    </location>
</feature>
<evidence type="ECO:0000259" key="2">
    <source>
        <dbReference type="Pfam" id="PF07589"/>
    </source>
</evidence>
<proteinExistence type="predicted"/>
<evidence type="ECO:0000313" key="4">
    <source>
        <dbReference type="Proteomes" id="UP001606302"/>
    </source>
</evidence>
<dbReference type="Pfam" id="PF07589">
    <property type="entry name" value="PEP-CTERM"/>
    <property type="match status" value="1"/>
</dbReference>
<dbReference type="Proteomes" id="UP001606302">
    <property type="component" value="Unassembled WGS sequence"/>
</dbReference>
<dbReference type="EMBL" id="JBIGHX010000002">
    <property type="protein sequence ID" value="MFG6461031.1"/>
    <property type="molecule type" value="Genomic_DNA"/>
</dbReference>
<feature type="chain" id="PRO_5046992219" evidence="1">
    <location>
        <begin position="27"/>
        <end position="352"/>
    </location>
</feature>
<dbReference type="InterPro" id="IPR013424">
    <property type="entry name" value="Ice-binding_C"/>
</dbReference>
<reference evidence="3 4" key="1">
    <citation type="submission" date="2024-08" db="EMBL/GenBank/DDBJ databases">
        <authorList>
            <person name="Lu H."/>
        </authorList>
    </citation>
    <scope>NUCLEOTIDE SEQUENCE [LARGE SCALE GENOMIC DNA]</scope>
    <source>
        <strain evidence="3 4">DXS20W</strain>
    </source>
</reference>
<gene>
    <name evidence="3" type="ORF">ACG04Q_05555</name>
</gene>
<keyword evidence="1" id="KW-0732">Signal</keyword>
<dbReference type="RefSeq" id="WP_394509884.1">
    <property type="nucleotide sequence ID" value="NZ_JBIGHX010000002.1"/>
</dbReference>
<sequence>MKTHRTNWLALAALMAGMGLSGSAHAVWTFDNATVSSVGNYNNCSLSTTASCDDKNSSNVYVAGSETGGKINNTTVSLSGYYATNDAGGVVNGKWTATPANTNGNGANGLAYFAGNGQGMYTGTDANSPYHALDNNINTEAVLLSFTSSTVLSSIGLGYVSNNGTSTEIGCKNASNVIVDTTTGSCGSGTGASGKSLTGTTSAGTTVDISLFRWTTTSAPTQDASGNWLNGSWELVGNYGDMVGDTTNPYNLVNSAGKTSSWWLISAYNSGFAQTANSSTSIATESRGTLSLSNDYFKLYSVAGTVCSATVSNKGVCGGSNSSVPEPASLALTGVALAGVIGLRRRKTKLAA</sequence>